<dbReference type="RefSeq" id="WP_248344733.1">
    <property type="nucleotide sequence ID" value="NZ_AP025592.1"/>
</dbReference>
<feature type="signal peptide" evidence="2">
    <location>
        <begin position="1"/>
        <end position="22"/>
    </location>
</feature>
<evidence type="ECO:0000256" key="2">
    <source>
        <dbReference type="SAM" id="SignalP"/>
    </source>
</evidence>
<gene>
    <name evidence="3" type="ORF">AMPC_09130</name>
</gene>
<evidence type="ECO:0000313" key="4">
    <source>
        <dbReference type="Proteomes" id="UP001162734"/>
    </source>
</evidence>
<evidence type="ECO:0000256" key="1">
    <source>
        <dbReference type="SAM" id="MobiDB-lite"/>
    </source>
</evidence>
<keyword evidence="2" id="KW-0732">Signal</keyword>
<organism evidence="3 4">
    <name type="scientific">Anaeromyxobacter paludicola</name>
    <dbReference type="NCBI Taxonomy" id="2918171"/>
    <lineage>
        <taxon>Bacteria</taxon>
        <taxon>Pseudomonadati</taxon>
        <taxon>Myxococcota</taxon>
        <taxon>Myxococcia</taxon>
        <taxon>Myxococcales</taxon>
        <taxon>Cystobacterineae</taxon>
        <taxon>Anaeromyxobacteraceae</taxon>
        <taxon>Anaeromyxobacter</taxon>
    </lineage>
</organism>
<keyword evidence="4" id="KW-1185">Reference proteome</keyword>
<feature type="chain" id="PRO_5047474069" evidence="2">
    <location>
        <begin position="23"/>
        <end position="188"/>
    </location>
</feature>
<feature type="region of interest" description="Disordered" evidence="1">
    <location>
        <begin position="131"/>
        <end position="188"/>
    </location>
</feature>
<sequence>MIRHPLELAALLLAALAAPALATPEDAPADVEGAAALPATGGAERAAAPGGGVLTVSGKIAAVDLARGRFIVDAPSGPVELQVDRNTGVFLEKRMGTLRSLSAGLPVRACYADPERTAFWVEVHARGVQPGRAALEVKPPPSGPATPPAAEDGDEGAAPPDSGATPPSAGGPEQPGPGRTTPGPKSGG</sequence>
<accession>A0ABM7X7I4</accession>
<proteinExistence type="predicted"/>
<name>A0ABM7X7I4_9BACT</name>
<evidence type="ECO:0000313" key="3">
    <source>
        <dbReference type="EMBL" id="BDG07800.1"/>
    </source>
</evidence>
<protein>
    <submittedName>
        <fullName evidence="3">Uncharacterized protein</fullName>
    </submittedName>
</protein>
<dbReference type="EMBL" id="AP025592">
    <property type="protein sequence ID" value="BDG07800.1"/>
    <property type="molecule type" value="Genomic_DNA"/>
</dbReference>
<dbReference type="Proteomes" id="UP001162734">
    <property type="component" value="Chromosome"/>
</dbReference>
<feature type="compositionally biased region" description="Pro residues" evidence="1">
    <location>
        <begin position="138"/>
        <end position="147"/>
    </location>
</feature>
<reference evidence="4" key="1">
    <citation type="journal article" date="2022" name="Int. J. Syst. Evol. Microbiol.">
        <title>Anaeromyxobacter oryzae sp. nov., Anaeromyxobacter diazotrophicus sp. nov. and Anaeromyxobacter paludicola sp. nov., isolated from paddy soils.</title>
        <authorList>
            <person name="Itoh H."/>
            <person name="Xu Z."/>
            <person name="Mise K."/>
            <person name="Masuda Y."/>
            <person name="Ushijima N."/>
            <person name="Hayakawa C."/>
            <person name="Shiratori Y."/>
            <person name="Senoo K."/>
        </authorList>
    </citation>
    <scope>NUCLEOTIDE SEQUENCE [LARGE SCALE GENOMIC DNA]</scope>
    <source>
        <strain evidence="4">Red630</strain>
    </source>
</reference>